<dbReference type="EMBL" id="JLXW01000001">
    <property type="protein sequence ID" value="KBZ69318.1"/>
    <property type="molecule type" value="Genomic_DNA"/>
</dbReference>
<dbReference type="InterPro" id="IPR036663">
    <property type="entry name" value="Fumarylacetoacetase_C_sf"/>
</dbReference>
<dbReference type="AlphaFoldDB" id="A0A051UK16"/>
<dbReference type="Proteomes" id="UP000025947">
    <property type="component" value="Unassembled WGS sequence"/>
</dbReference>
<dbReference type="Pfam" id="PF11010">
    <property type="entry name" value="DUF2848"/>
    <property type="match status" value="1"/>
</dbReference>
<evidence type="ECO:0000313" key="2">
    <source>
        <dbReference type="Proteomes" id="UP000025947"/>
    </source>
</evidence>
<protein>
    <recommendedName>
        <fullName evidence="3">DUF2848 domain-containing protein</fullName>
    </recommendedName>
</protein>
<name>A0A051UK16_9MYCO</name>
<evidence type="ECO:0000313" key="1">
    <source>
        <dbReference type="EMBL" id="KBZ69318.1"/>
    </source>
</evidence>
<dbReference type="SUPFAM" id="SSF56529">
    <property type="entry name" value="FAH"/>
    <property type="match status" value="1"/>
</dbReference>
<accession>A0A051UK16</accession>
<gene>
    <name evidence="1" type="ORF">K875_00033</name>
</gene>
<keyword evidence="2" id="KW-1185">Reference proteome</keyword>
<reference evidence="1 2" key="1">
    <citation type="submission" date="2014-04" db="EMBL/GenBank/DDBJ databases">
        <title>The Genome Sequence of Mycobacterium tuberculosis TKK-01-0051.</title>
        <authorList>
            <consortium name="The Broad Institute Genomics Platform"/>
            <consortium name="The Broad Institute Genome Sequencing Center for Infectious Disease"/>
            <person name="Earl A.M."/>
            <person name="Cohen K."/>
            <person name="Pym A."/>
            <person name="Bishai W."/>
            <person name="Maharaj K."/>
            <person name="Desjardins C."/>
            <person name="Abeel T."/>
            <person name="Young S."/>
            <person name="Zeng Q."/>
            <person name="Gargeya S."/>
            <person name="Abouelleil A."/>
            <person name="Alvarado L."/>
            <person name="Chapman S.B."/>
            <person name="Gainer-Dewar J."/>
            <person name="Goldberg J."/>
            <person name="Griggs A."/>
            <person name="Gujja S."/>
            <person name="Hansen M."/>
            <person name="Howarth C."/>
            <person name="Imamovic A."/>
            <person name="Larimer J."/>
            <person name="Murphy C."/>
            <person name="Naylor J."/>
            <person name="Pearson M."/>
            <person name="Poon T.W."/>
            <person name="Priest M."/>
            <person name="Roberts A."/>
            <person name="Saif S."/>
            <person name="Shea T."/>
            <person name="Sykes S."/>
            <person name="Wortman J."/>
            <person name="Nusbaum C."/>
            <person name="Birren B."/>
        </authorList>
    </citation>
    <scope>NUCLEOTIDE SEQUENCE [LARGE SCALE GENOMIC DNA]</scope>
    <source>
        <strain evidence="1 2">TKK-01-0051</strain>
    </source>
</reference>
<sequence length="233" mass="25762">MDPDVTESTARANTLEFRTLDSDQRLRFAHFRAVVVGYTGRDEAAIRRHIDELAAIGVAPPPEVPMFYLVEQHTMSTSTTFSFRGTNTSGEVEPVILRCDGKYFLGVGSDHTDRDLETVDIGDSKRACPKPIGPVVAQIPDWESFDWDRCRARSWVDGRLYQDGSLAGLRTPTDLLATFGQRLGDDGDDLICFAGTLPVLDGMFTPGGRWDLELTLPSGQTLSHTYFITTEGI</sequence>
<dbReference type="InterPro" id="IPR021269">
    <property type="entry name" value="DUF2848"/>
</dbReference>
<dbReference type="PATRIC" id="fig|1324261.3.peg.34"/>
<dbReference type="HOGENOM" id="CLU_074521_0_0_11"/>
<comment type="caution">
    <text evidence="1">The sequence shown here is derived from an EMBL/GenBank/DDBJ whole genome shotgun (WGS) entry which is preliminary data.</text>
</comment>
<evidence type="ECO:0008006" key="3">
    <source>
        <dbReference type="Google" id="ProtNLM"/>
    </source>
</evidence>
<proteinExistence type="predicted"/>
<organism evidence="1 2">
    <name type="scientific">Mycobacterium [tuberculosis] TKK-01-0051</name>
    <dbReference type="NCBI Taxonomy" id="1324261"/>
    <lineage>
        <taxon>Bacteria</taxon>
        <taxon>Bacillati</taxon>
        <taxon>Actinomycetota</taxon>
        <taxon>Actinomycetes</taxon>
        <taxon>Mycobacteriales</taxon>
        <taxon>Mycobacteriaceae</taxon>
        <taxon>Mycobacterium</taxon>
        <taxon>Mycobacterium avium complex (MAC)</taxon>
    </lineage>
</organism>
<dbReference type="GO" id="GO:0003824">
    <property type="term" value="F:catalytic activity"/>
    <property type="evidence" value="ECO:0007669"/>
    <property type="project" value="InterPro"/>
</dbReference>